<reference evidence="2 3" key="1">
    <citation type="submission" date="2017-11" db="EMBL/GenBank/DDBJ databases">
        <title>Genomic Encyclopedia of Archaeal and Bacterial Type Strains, Phase II (KMG-II): From Individual Species to Whole Genera.</title>
        <authorList>
            <person name="Goeker M."/>
        </authorList>
    </citation>
    <scope>NUCLEOTIDE SEQUENCE [LARGE SCALE GENOMIC DNA]</scope>
    <source>
        <strain evidence="2 3">DSM 22413</strain>
    </source>
</reference>
<organism evidence="2 3">
    <name type="scientific">Luteimicrobium subarcticum</name>
    <dbReference type="NCBI Taxonomy" id="620910"/>
    <lineage>
        <taxon>Bacteria</taxon>
        <taxon>Bacillati</taxon>
        <taxon>Actinomycetota</taxon>
        <taxon>Actinomycetes</taxon>
        <taxon>Micrococcales</taxon>
        <taxon>Luteimicrobium</taxon>
    </lineage>
</organism>
<dbReference type="PANTHER" id="PTHR43355:SF2">
    <property type="entry name" value="FLAVIN REDUCTASE (NADPH)"/>
    <property type="match status" value="1"/>
</dbReference>
<name>A0A2M8WUF2_9MICO</name>
<accession>A0A2M8WUF2</accession>
<comment type="caution">
    <text evidence="2">The sequence shown here is derived from an EMBL/GenBank/DDBJ whole genome shotgun (WGS) entry which is preliminary data.</text>
</comment>
<feature type="domain" description="NAD(P)-binding" evidence="1">
    <location>
        <begin position="7"/>
        <end position="212"/>
    </location>
</feature>
<protein>
    <recommendedName>
        <fullName evidence="1">NAD(P)-binding domain-containing protein</fullName>
    </recommendedName>
</protein>
<keyword evidence="3" id="KW-1185">Reference proteome</keyword>
<dbReference type="AlphaFoldDB" id="A0A2M8WUF2"/>
<dbReference type="PANTHER" id="PTHR43355">
    <property type="entry name" value="FLAVIN REDUCTASE (NADPH)"/>
    <property type="match status" value="1"/>
</dbReference>
<dbReference type="InterPro" id="IPR036291">
    <property type="entry name" value="NAD(P)-bd_dom_sf"/>
</dbReference>
<gene>
    <name evidence="2" type="ORF">CLV34_0419</name>
</gene>
<sequence>MKISVWGGTGYSGGHVARVAAERGHEVTAFARTAPSDAPSDAPAHATGGVAYEVGTVLDAADRARSLDGADAVVVALSPRGDMADRMREAVTALAEDARRVGVRFGIVGGAGSLLVAEDGPRFVDTEAFAPEEAKPEALTVGAVLDDLRATPDDLDWFMVSPSPVYGAWAPGEATGSYRLGGDVLLPGTDGGPAALSGADLGAVVVDELERPAHRRARFTAAS</sequence>
<evidence type="ECO:0000259" key="1">
    <source>
        <dbReference type="Pfam" id="PF13460"/>
    </source>
</evidence>
<dbReference type="InterPro" id="IPR051606">
    <property type="entry name" value="Polyketide_Oxido-like"/>
</dbReference>
<evidence type="ECO:0000313" key="3">
    <source>
        <dbReference type="Proteomes" id="UP000231586"/>
    </source>
</evidence>
<dbReference type="RefSeq" id="WP_245858896.1">
    <property type="nucleotide sequence ID" value="NZ_PGTZ01000006.1"/>
</dbReference>
<dbReference type="EMBL" id="PGTZ01000006">
    <property type="protein sequence ID" value="PJI94575.1"/>
    <property type="molecule type" value="Genomic_DNA"/>
</dbReference>
<dbReference type="GO" id="GO:0016646">
    <property type="term" value="F:oxidoreductase activity, acting on the CH-NH group of donors, NAD or NADP as acceptor"/>
    <property type="evidence" value="ECO:0007669"/>
    <property type="project" value="TreeGrafter"/>
</dbReference>
<dbReference type="Proteomes" id="UP000231586">
    <property type="component" value="Unassembled WGS sequence"/>
</dbReference>
<dbReference type="Gene3D" id="3.40.50.720">
    <property type="entry name" value="NAD(P)-binding Rossmann-like Domain"/>
    <property type="match status" value="1"/>
</dbReference>
<proteinExistence type="predicted"/>
<dbReference type="SUPFAM" id="SSF51735">
    <property type="entry name" value="NAD(P)-binding Rossmann-fold domains"/>
    <property type="match status" value="1"/>
</dbReference>
<dbReference type="Pfam" id="PF13460">
    <property type="entry name" value="NAD_binding_10"/>
    <property type="match status" value="1"/>
</dbReference>
<dbReference type="InterPro" id="IPR016040">
    <property type="entry name" value="NAD(P)-bd_dom"/>
</dbReference>
<evidence type="ECO:0000313" key="2">
    <source>
        <dbReference type="EMBL" id="PJI94575.1"/>
    </source>
</evidence>